<dbReference type="Pfam" id="PF00294">
    <property type="entry name" value="PfkB"/>
    <property type="match status" value="1"/>
</dbReference>
<dbReference type="PANTHER" id="PTHR10584">
    <property type="entry name" value="SUGAR KINASE"/>
    <property type="match status" value="1"/>
</dbReference>
<sequence length="298" mass="29492">MPQCEVVVVGEVGRDLVLQAARLPDAGGSEPVLSRRERLGGKGANQAVAMAQLGARVALLGVVGDDQAGADVLGQARHDGIDVTHVLRRAGTSTALLVDVVAGGERRLLEDVPAGTLLTEADVAGAEGLLRPAAYVAVQLQQPADAALAAARLAASAGARVVLDGAPQDPAAAEALLATAYAVRADAKEAELLVGNELATIDDVAAAARDVVGRGPALCAFGGPGGANVVAWPGGRVVLEPADDPVDTTGGGDSFVAGLTVALLRGRGAEQAARAAAGATASTVKRLGGRPGLSSLGE</sequence>
<organism evidence="6 7">
    <name type="scientific">Motilibacter deserti</name>
    <dbReference type="NCBI Taxonomy" id="2714956"/>
    <lineage>
        <taxon>Bacteria</taxon>
        <taxon>Bacillati</taxon>
        <taxon>Actinomycetota</taxon>
        <taxon>Actinomycetes</taxon>
        <taxon>Motilibacterales</taxon>
        <taxon>Motilibacteraceae</taxon>
        <taxon>Motilibacter</taxon>
    </lineage>
</organism>
<proteinExistence type="inferred from homology"/>
<dbReference type="PROSITE" id="PS00583">
    <property type="entry name" value="PFKB_KINASES_1"/>
    <property type="match status" value="1"/>
</dbReference>
<dbReference type="Proteomes" id="UP000800981">
    <property type="component" value="Unassembled WGS sequence"/>
</dbReference>
<dbReference type="RefSeq" id="WP_166282275.1">
    <property type="nucleotide sequence ID" value="NZ_JAANNP010000008.1"/>
</dbReference>
<dbReference type="PANTHER" id="PTHR10584:SF166">
    <property type="entry name" value="RIBOKINASE"/>
    <property type="match status" value="1"/>
</dbReference>
<evidence type="ECO:0000313" key="6">
    <source>
        <dbReference type="EMBL" id="NHC14591.1"/>
    </source>
</evidence>
<feature type="domain" description="Carbohydrate kinase PfkB" evidence="5">
    <location>
        <begin position="5"/>
        <end position="291"/>
    </location>
</feature>
<gene>
    <name evidence="6" type="ORF">G9H71_12460</name>
</gene>
<dbReference type="PROSITE" id="PS00584">
    <property type="entry name" value="PFKB_KINASES_2"/>
    <property type="match status" value="1"/>
</dbReference>
<name>A0ABX0GUK0_9ACTN</name>
<reference evidence="6 7" key="1">
    <citation type="submission" date="2020-03" db="EMBL/GenBank/DDBJ databases">
        <title>Two novel Motilibacter sp.</title>
        <authorList>
            <person name="Liu S."/>
        </authorList>
    </citation>
    <scope>NUCLEOTIDE SEQUENCE [LARGE SCALE GENOMIC DNA]</scope>
    <source>
        <strain evidence="6 7">E257</strain>
    </source>
</reference>
<dbReference type="InterPro" id="IPR002173">
    <property type="entry name" value="Carboh/pur_kinase_PfkB_CS"/>
</dbReference>
<accession>A0ABX0GUK0</accession>
<dbReference type="EMBL" id="JAANNP010000008">
    <property type="protein sequence ID" value="NHC14591.1"/>
    <property type="molecule type" value="Genomic_DNA"/>
</dbReference>
<comment type="similarity">
    <text evidence="1 4">Belongs to the carbohydrate kinase PfkB family.</text>
</comment>
<dbReference type="PRINTS" id="PR00990">
    <property type="entry name" value="RIBOKINASE"/>
</dbReference>
<dbReference type="InterPro" id="IPR029056">
    <property type="entry name" value="Ribokinase-like"/>
</dbReference>
<dbReference type="Gene3D" id="3.40.1190.20">
    <property type="match status" value="1"/>
</dbReference>
<evidence type="ECO:0000259" key="5">
    <source>
        <dbReference type="Pfam" id="PF00294"/>
    </source>
</evidence>
<dbReference type="InterPro" id="IPR011611">
    <property type="entry name" value="PfkB_dom"/>
</dbReference>
<keyword evidence="2 4" id="KW-0808">Transferase</keyword>
<dbReference type="InterPro" id="IPR002139">
    <property type="entry name" value="Ribo/fructo_kinase"/>
</dbReference>
<evidence type="ECO:0000256" key="3">
    <source>
        <dbReference type="ARBA" id="ARBA00022777"/>
    </source>
</evidence>
<evidence type="ECO:0000256" key="4">
    <source>
        <dbReference type="RuleBase" id="RU003704"/>
    </source>
</evidence>
<evidence type="ECO:0000313" key="7">
    <source>
        <dbReference type="Proteomes" id="UP000800981"/>
    </source>
</evidence>
<keyword evidence="7" id="KW-1185">Reference proteome</keyword>
<keyword evidence="3 4" id="KW-0418">Kinase</keyword>
<evidence type="ECO:0000256" key="2">
    <source>
        <dbReference type="ARBA" id="ARBA00022679"/>
    </source>
</evidence>
<protein>
    <recommendedName>
        <fullName evidence="5">Carbohydrate kinase PfkB domain-containing protein</fullName>
    </recommendedName>
</protein>
<comment type="caution">
    <text evidence="6">The sequence shown here is derived from an EMBL/GenBank/DDBJ whole genome shotgun (WGS) entry which is preliminary data.</text>
</comment>
<evidence type="ECO:0000256" key="1">
    <source>
        <dbReference type="ARBA" id="ARBA00010688"/>
    </source>
</evidence>
<dbReference type="SUPFAM" id="SSF53613">
    <property type="entry name" value="Ribokinase-like"/>
    <property type="match status" value="1"/>
</dbReference>